<dbReference type="AlphaFoldDB" id="A0A841BYL8"/>
<organism evidence="4 5">
    <name type="scientific">Allocatelliglobosispora scoriae</name>
    <dbReference type="NCBI Taxonomy" id="643052"/>
    <lineage>
        <taxon>Bacteria</taxon>
        <taxon>Bacillati</taxon>
        <taxon>Actinomycetota</taxon>
        <taxon>Actinomycetes</taxon>
        <taxon>Micromonosporales</taxon>
        <taxon>Micromonosporaceae</taxon>
        <taxon>Allocatelliglobosispora</taxon>
    </lineage>
</organism>
<dbReference type="InterPro" id="IPR025565">
    <property type="entry name" value="DUF4328"/>
</dbReference>
<evidence type="ECO:0000259" key="3">
    <source>
        <dbReference type="Pfam" id="PF14219"/>
    </source>
</evidence>
<keyword evidence="2" id="KW-1133">Transmembrane helix</keyword>
<keyword evidence="2" id="KW-0812">Transmembrane</keyword>
<proteinExistence type="predicted"/>
<dbReference type="RefSeq" id="WP_184842633.1">
    <property type="nucleotide sequence ID" value="NZ_JACHMN010000003.1"/>
</dbReference>
<feature type="region of interest" description="Disordered" evidence="1">
    <location>
        <begin position="203"/>
        <end position="226"/>
    </location>
</feature>
<keyword evidence="5" id="KW-1185">Reference proteome</keyword>
<feature type="transmembrane region" description="Helical" evidence="2">
    <location>
        <begin position="166"/>
        <end position="187"/>
    </location>
</feature>
<keyword evidence="2" id="KW-0472">Membrane</keyword>
<feature type="transmembrane region" description="Helical" evidence="2">
    <location>
        <begin position="12"/>
        <end position="33"/>
    </location>
</feature>
<dbReference type="EMBL" id="JACHMN010000003">
    <property type="protein sequence ID" value="MBB5872656.1"/>
    <property type="molecule type" value="Genomic_DNA"/>
</dbReference>
<accession>A0A841BYL8</accession>
<evidence type="ECO:0000313" key="4">
    <source>
        <dbReference type="EMBL" id="MBB5872656.1"/>
    </source>
</evidence>
<feature type="transmembrane region" description="Helical" evidence="2">
    <location>
        <begin position="97"/>
        <end position="121"/>
    </location>
</feature>
<dbReference type="Proteomes" id="UP000587527">
    <property type="component" value="Unassembled WGS sequence"/>
</dbReference>
<dbReference type="Pfam" id="PF14219">
    <property type="entry name" value="DUF4328"/>
    <property type="match status" value="1"/>
</dbReference>
<feature type="domain" description="DUF4328" evidence="3">
    <location>
        <begin position="59"/>
        <end position="192"/>
    </location>
</feature>
<comment type="caution">
    <text evidence="4">The sequence shown here is derived from an EMBL/GenBank/DDBJ whole genome shotgun (WGS) entry which is preliminary data.</text>
</comment>
<gene>
    <name evidence="4" type="ORF">F4553_006090</name>
</gene>
<sequence>MPQTTSIRRLCFAASAGIIAVCLATVVDLAGSVARLMMHWNVLTIDEMRKVTGLTLPPVASLLLVLASGVLFLSWLGRARRNVADLPGARPTYSPGWTVGAWFIPLANLILPALVIADIASASAVPGRFPRRGLLAVVWGWWACFTLHTVGVYVTALLPVTVDDRVLTVLIALFDVLYLATGAFAILMMERIGAAQAAGFENRERRPDPADFPAFTVDSLAPAAQP</sequence>
<evidence type="ECO:0000256" key="2">
    <source>
        <dbReference type="SAM" id="Phobius"/>
    </source>
</evidence>
<name>A0A841BYL8_9ACTN</name>
<protein>
    <recommendedName>
        <fullName evidence="3">DUF4328 domain-containing protein</fullName>
    </recommendedName>
</protein>
<feature type="transmembrane region" description="Helical" evidence="2">
    <location>
        <begin position="54"/>
        <end position="77"/>
    </location>
</feature>
<evidence type="ECO:0000256" key="1">
    <source>
        <dbReference type="SAM" id="MobiDB-lite"/>
    </source>
</evidence>
<evidence type="ECO:0000313" key="5">
    <source>
        <dbReference type="Proteomes" id="UP000587527"/>
    </source>
</evidence>
<reference evidence="4 5" key="1">
    <citation type="submission" date="2020-08" db="EMBL/GenBank/DDBJ databases">
        <title>Sequencing the genomes of 1000 actinobacteria strains.</title>
        <authorList>
            <person name="Klenk H.-P."/>
        </authorList>
    </citation>
    <scope>NUCLEOTIDE SEQUENCE [LARGE SCALE GENOMIC DNA]</scope>
    <source>
        <strain evidence="4 5">DSM 45362</strain>
    </source>
</reference>
<feature type="transmembrane region" description="Helical" evidence="2">
    <location>
        <begin position="133"/>
        <end position="154"/>
    </location>
</feature>